<dbReference type="EMBL" id="LAZR01000001">
    <property type="protein sequence ID" value="KKO12217.1"/>
    <property type="molecule type" value="Genomic_DNA"/>
</dbReference>
<proteinExistence type="predicted"/>
<dbReference type="InterPro" id="IPR032809">
    <property type="entry name" value="Put_HupE_UreJ"/>
</dbReference>
<reference evidence="2" key="1">
    <citation type="journal article" date="2015" name="Nature">
        <title>Complex archaea that bridge the gap between prokaryotes and eukaryotes.</title>
        <authorList>
            <person name="Spang A."/>
            <person name="Saw J.H."/>
            <person name="Jorgensen S.L."/>
            <person name="Zaremba-Niedzwiedzka K."/>
            <person name="Martijn J."/>
            <person name="Lind A.E."/>
            <person name="van Eijk R."/>
            <person name="Schleper C."/>
            <person name="Guy L."/>
            <person name="Ettema T.J."/>
        </authorList>
    </citation>
    <scope>NUCLEOTIDE SEQUENCE</scope>
</reference>
<feature type="transmembrane region" description="Helical" evidence="1">
    <location>
        <begin position="285"/>
        <end position="304"/>
    </location>
</feature>
<feature type="transmembrane region" description="Helical" evidence="1">
    <location>
        <begin position="183"/>
        <end position="204"/>
    </location>
</feature>
<gene>
    <name evidence="2" type="ORF">LCGC14_0002260</name>
</gene>
<dbReference type="AlphaFoldDB" id="A0A0F9YIV2"/>
<feature type="transmembrane region" description="Helical" evidence="1">
    <location>
        <begin position="257"/>
        <end position="278"/>
    </location>
</feature>
<evidence type="ECO:0000256" key="1">
    <source>
        <dbReference type="SAM" id="Phobius"/>
    </source>
</evidence>
<name>A0A0F9YIV2_9ZZZZ</name>
<organism evidence="2">
    <name type="scientific">marine sediment metagenome</name>
    <dbReference type="NCBI Taxonomy" id="412755"/>
    <lineage>
        <taxon>unclassified sequences</taxon>
        <taxon>metagenomes</taxon>
        <taxon>ecological metagenomes</taxon>
    </lineage>
</organism>
<protein>
    <recommendedName>
        <fullName evidence="3">HupE / UreJ protein</fullName>
    </recommendedName>
</protein>
<feature type="transmembrane region" description="Helical" evidence="1">
    <location>
        <begin position="310"/>
        <end position="337"/>
    </location>
</feature>
<comment type="caution">
    <text evidence="2">The sequence shown here is derived from an EMBL/GenBank/DDBJ whole genome shotgun (WGS) entry which is preliminary data.</text>
</comment>
<dbReference type="Pfam" id="PF13795">
    <property type="entry name" value="HupE_UreJ_2"/>
    <property type="match status" value="1"/>
</dbReference>
<keyword evidence="1" id="KW-0472">Membrane</keyword>
<keyword evidence="1" id="KW-0812">Transmembrane</keyword>
<accession>A0A0F9YIV2</accession>
<feature type="transmembrane region" description="Helical" evidence="1">
    <location>
        <begin position="224"/>
        <end position="251"/>
    </location>
</feature>
<evidence type="ECO:0008006" key="3">
    <source>
        <dbReference type="Google" id="ProtNLM"/>
    </source>
</evidence>
<feature type="transmembrane region" description="Helical" evidence="1">
    <location>
        <begin position="349"/>
        <end position="367"/>
    </location>
</feature>
<keyword evidence="1" id="KW-1133">Transmembrane helix</keyword>
<evidence type="ECO:0000313" key="2">
    <source>
        <dbReference type="EMBL" id="KKO12217.1"/>
    </source>
</evidence>
<sequence>MIARLVLAALLCWPALAFSHSLSDSFIDLSVDNNQISGHWLIATSDLELAVGVDQNLDTEITWGEIQARRAAIADYTMSRLQLTMADSICSLQPGAFQVERRNSAMFLYLPLSGVCDSSGVPEISYNLLFDIDTSHRGILNITHNGNSHLRMFSPSEPTHRVEATGSVAALANLWTFLIEGVWHIWIGLDHILFLCALIIPIVLGANAARNSPQVLGATPRPTLFLSILKVVTAFTVAHSITLILATLQIVALPSRLVESVIALSVAVTGLNIIFPIFRGHSWQVAFAFGLIHGFGFAGVLGDLSLPTHLFISSLLSFNIGVEVGQLVIVAVLVPVLLLSARAGLPRRLALVASGVVITGFGALWLAERSLPALFS</sequence>